<dbReference type="PANTHER" id="PTHR30026">
    <property type="entry name" value="OUTER MEMBRANE PROTEIN TOLC"/>
    <property type="match status" value="1"/>
</dbReference>
<name>A0A857GME4_9GAMM</name>
<dbReference type="Proteomes" id="UP000463949">
    <property type="component" value="Chromosome"/>
</dbReference>
<dbReference type="OrthoDB" id="9814637at2"/>
<dbReference type="InterPro" id="IPR007730">
    <property type="entry name" value="SPOR-like_dom"/>
</dbReference>
<keyword evidence="7" id="KW-0998">Cell outer membrane</keyword>
<protein>
    <submittedName>
        <fullName evidence="10">Agglutination protein</fullName>
    </submittedName>
</protein>
<evidence type="ECO:0000313" key="11">
    <source>
        <dbReference type="Proteomes" id="UP000463949"/>
    </source>
</evidence>
<dbReference type="NCBIfam" id="TIGR01844">
    <property type="entry name" value="type_I_sec_TolC"/>
    <property type="match status" value="1"/>
</dbReference>
<dbReference type="EMBL" id="CP024621">
    <property type="protein sequence ID" value="QHD50460.1"/>
    <property type="molecule type" value="Genomic_DNA"/>
</dbReference>
<evidence type="ECO:0000256" key="3">
    <source>
        <dbReference type="ARBA" id="ARBA00022448"/>
    </source>
</evidence>
<dbReference type="InterPro" id="IPR003423">
    <property type="entry name" value="OMP_efflux"/>
</dbReference>
<dbReference type="InterPro" id="IPR051906">
    <property type="entry name" value="TolC-like"/>
</dbReference>
<dbReference type="Pfam" id="PF02321">
    <property type="entry name" value="OEP"/>
    <property type="match status" value="2"/>
</dbReference>
<dbReference type="Gene3D" id="3.30.70.1070">
    <property type="entry name" value="Sporulation related repeat"/>
    <property type="match status" value="1"/>
</dbReference>
<evidence type="ECO:0000313" key="10">
    <source>
        <dbReference type="EMBL" id="QHD50460.1"/>
    </source>
</evidence>
<evidence type="ECO:0000259" key="9">
    <source>
        <dbReference type="PROSITE" id="PS51724"/>
    </source>
</evidence>
<sequence length="602" mass="65745">MKDNVTMKRTPLAFQRALRPLTLTTIACLPLTALAQPLPSTLYAPGTTDLNTTIQQTIVSNPQVNAAWNNFSAAGSDVRVAQGNYLPSIDVRAGVGRQDQQNDGRGSYSSDFAELTLTQMVFDGFATRSEVERLDRTRLIAYFELLGASETVALEAFETYLDVLPFREMVRLAQDNYREHQRVFSQIEERALSGAGRGVDLEQISGRLALAESNLMTEASNLHDVTARYQRIVGELPPQNMSPAPSLADELPSDVSEAVRMAFEGNPDFHAAIENIAVQRAEQDAARAAFMPRLDIQGRTGTNNQDDAIAGRSDEHSIQLVASMNLYRGGSDSAAFDAAATRIEQAVNQREVACTNVRQTTQIAYNDTQRLNEQLRYLNDHRQSIDRVRGAYQQQFDIGQRTLLDVLDSENEYFEASRAYANAEFDLTLAHARTLAAMGQLMQTLEVVRDDIPTLAELGYEDLAQDPEMACATDGPRGFTLEDFTRGISAATMTSEAPATAYDAPSESVVVPSGAAAYTYEAVEPAAIESSLYIQVASLTAETRAQQLSAELSEQLTSPSRVYASAGNYRVQLGPVASLSDAQVLRQTLHGMGYGDAFVTNG</sequence>
<keyword evidence="8" id="KW-0732">Signal</keyword>
<dbReference type="SUPFAM" id="SSF110997">
    <property type="entry name" value="Sporulation related repeat"/>
    <property type="match status" value="1"/>
</dbReference>
<dbReference type="PROSITE" id="PS51724">
    <property type="entry name" value="SPOR"/>
    <property type="match status" value="1"/>
</dbReference>
<keyword evidence="4" id="KW-1134">Transmembrane beta strand</keyword>
<dbReference type="KEGG" id="hmd:CTT34_12585"/>
<keyword evidence="3" id="KW-0813">Transport</keyword>
<evidence type="ECO:0000256" key="5">
    <source>
        <dbReference type="ARBA" id="ARBA00022692"/>
    </source>
</evidence>
<dbReference type="AlphaFoldDB" id="A0A857GME4"/>
<dbReference type="GO" id="GO:0042834">
    <property type="term" value="F:peptidoglycan binding"/>
    <property type="evidence" value="ECO:0007669"/>
    <property type="project" value="InterPro"/>
</dbReference>
<dbReference type="GO" id="GO:0009279">
    <property type="term" value="C:cell outer membrane"/>
    <property type="evidence" value="ECO:0007669"/>
    <property type="project" value="UniProtKB-SubCell"/>
</dbReference>
<dbReference type="InterPro" id="IPR036680">
    <property type="entry name" value="SPOR-like_sf"/>
</dbReference>
<dbReference type="PANTHER" id="PTHR30026:SF22">
    <property type="entry name" value="OUTER MEMBRANE EFFLUX PROTEIN"/>
    <property type="match status" value="1"/>
</dbReference>
<evidence type="ECO:0000256" key="2">
    <source>
        <dbReference type="ARBA" id="ARBA00007613"/>
    </source>
</evidence>
<organism evidence="10 11">
    <name type="scientific">Vreelandella aquamarina</name>
    <dbReference type="NCBI Taxonomy" id="77097"/>
    <lineage>
        <taxon>Bacteria</taxon>
        <taxon>Pseudomonadati</taxon>
        <taxon>Pseudomonadota</taxon>
        <taxon>Gammaproteobacteria</taxon>
        <taxon>Oceanospirillales</taxon>
        <taxon>Halomonadaceae</taxon>
        <taxon>Vreelandella</taxon>
    </lineage>
</organism>
<proteinExistence type="inferred from homology"/>
<evidence type="ECO:0000256" key="1">
    <source>
        <dbReference type="ARBA" id="ARBA00004442"/>
    </source>
</evidence>
<comment type="similarity">
    <text evidence="2">Belongs to the outer membrane factor (OMF) (TC 1.B.17) family.</text>
</comment>
<dbReference type="GO" id="GO:1990281">
    <property type="term" value="C:efflux pump complex"/>
    <property type="evidence" value="ECO:0007669"/>
    <property type="project" value="TreeGrafter"/>
</dbReference>
<evidence type="ECO:0000256" key="8">
    <source>
        <dbReference type="SAM" id="SignalP"/>
    </source>
</evidence>
<keyword evidence="6" id="KW-0472">Membrane</keyword>
<feature type="domain" description="SPOR" evidence="9">
    <location>
        <begin position="526"/>
        <end position="602"/>
    </location>
</feature>
<evidence type="ECO:0000256" key="7">
    <source>
        <dbReference type="ARBA" id="ARBA00023237"/>
    </source>
</evidence>
<comment type="subcellular location">
    <subcellularLocation>
        <location evidence="1">Cell outer membrane</location>
    </subcellularLocation>
</comment>
<gene>
    <name evidence="10" type="ORF">CTT34_12585</name>
</gene>
<dbReference type="GO" id="GO:0015562">
    <property type="term" value="F:efflux transmembrane transporter activity"/>
    <property type="evidence" value="ECO:0007669"/>
    <property type="project" value="InterPro"/>
</dbReference>
<keyword evidence="5" id="KW-0812">Transmembrane</keyword>
<dbReference type="GO" id="GO:0015288">
    <property type="term" value="F:porin activity"/>
    <property type="evidence" value="ECO:0007669"/>
    <property type="project" value="TreeGrafter"/>
</dbReference>
<accession>A0A857GME4</accession>
<evidence type="ECO:0000256" key="6">
    <source>
        <dbReference type="ARBA" id="ARBA00023136"/>
    </source>
</evidence>
<reference evidence="10 11" key="1">
    <citation type="submission" date="2017-10" db="EMBL/GenBank/DDBJ databases">
        <title>Coral associated bacteria.</title>
        <authorList>
            <person name="Wang X."/>
        </authorList>
    </citation>
    <scope>NUCLEOTIDE SEQUENCE [LARGE SCALE GENOMIC DNA]</scope>
    <source>
        <strain evidence="10 11">SCSIO 43005</strain>
    </source>
</reference>
<feature type="signal peptide" evidence="8">
    <location>
        <begin position="1"/>
        <end position="35"/>
    </location>
</feature>
<feature type="chain" id="PRO_5032472669" evidence="8">
    <location>
        <begin position="36"/>
        <end position="602"/>
    </location>
</feature>
<evidence type="ECO:0000256" key="4">
    <source>
        <dbReference type="ARBA" id="ARBA00022452"/>
    </source>
</evidence>
<dbReference type="SUPFAM" id="SSF56954">
    <property type="entry name" value="Outer membrane efflux proteins (OEP)"/>
    <property type="match status" value="1"/>
</dbReference>
<dbReference type="Gene3D" id="1.20.1600.10">
    <property type="entry name" value="Outer membrane efflux proteins (OEP)"/>
    <property type="match status" value="1"/>
</dbReference>
<dbReference type="Pfam" id="PF05036">
    <property type="entry name" value="SPOR"/>
    <property type="match status" value="1"/>
</dbReference>
<dbReference type="InterPro" id="IPR010130">
    <property type="entry name" value="T1SS_OMP_TolC"/>
</dbReference>